<evidence type="ECO:0000256" key="7">
    <source>
        <dbReference type="SAM" id="Phobius"/>
    </source>
</evidence>
<proteinExistence type="inferred from homology"/>
<dbReference type="InterPro" id="IPR006564">
    <property type="entry name" value="Znf_PMZ"/>
</dbReference>
<feature type="domain" description="SWIM-type" evidence="8">
    <location>
        <begin position="274"/>
        <end position="310"/>
    </location>
</feature>
<dbReference type="GO" id="GO:0005634">
    <property type="term" value="C:nucleus"/>
    <property type="evidence" value="ECO:0007669"/>
    <property type="project" value="UniProtKB-SubCell"/>
</dbReference>
<evidence type="ECO:0000256" key="1">
    <source>
        <dbReference type="ARBA" id="ARBA00005889"/>
    </source>
</evidence>
<evidence type="ECO:0000313" key="10">
    <source>
        <dbReference type="Proteomes" id="UP000824120"/>
    </source>
</evidence>
<dbReference type="EMBL" id="JACXVP010000004">
    <property type="protein sequence ID" value="KAG5612502.1"/>
    <property type="molecule type" value="Genomic_DNA"/>
</dbReference>
<evidence type="ECO:0000256" key="6">
    <source>
        <dbReference type="RuleBase" id="RU367018"/>
    </source>
</evidence>
<dbReference type="Pfam" id="PF04434">
    <property type="entry name" value="SWIM"/>
    <property type="match status" value="1"/>
</dbReference>
<feature type="transmembrane region" description="Helical" evidence="7">
    <location>
        <begin position="20"/>
        <end position="40"/>
    </location>
</feature>
<keyword evidence="7" id="KW-0472">Membrane</keyword>
<dbReference type="InterPro" id="IPR031052">
    <property type="entry name" value="FHY3/FAR1"/>
</dbReference>
<accession>A0A9J5ZK65</accession>
<keyword evidence="2 6" id="KW-0479">Metal-binding</keyword>
<dbReference type="InterPro" id="IPR007527">
    <property type="entry name" value="Znf_SWIM"/>
</dbReference>
<sequence>MLRISDFAKVLVKSNLHQTWLLVYLLINLTLILRVATISVERAFSSMKYIKNEFRNSIVSTHEPKILDPPLAITNAVAKLTMNTPSAHHFCIWHIEKKIPEYLSHVFHEFDDFTSEFSKCLHCTTTPEEFETAWIDIMKMIYAIREKWIPAYVQTTFYAGMSTTQRSESMNKYFKDYLNSSTPMSVFVTQYDKVIDARYDKVREKDYKTKHSKAILKTLYPMEDEAAKIYTRKIFHKFQEELIQSQKFISEKIEVQDGIHIYKVHLFQRQTPAYIVRLNLELKNATCSCHKFEFMGILCRHMLMIFLKKQIHSLPPCYLLDRWTRYATTEKVNDISSAGSLVNNLKFSTIWFNNIMMHSLGISEQATRSEKHYKFTYQRLLQLCEQLDELPYEDVNDNVCDGQVNKSNMNLNSSEQRENFSLLDPPCVVTKGNVLIFAEIKKGNENHKKGQGSKNFEAYSLTKSHVSIICLICSSHTNVEEEFNSVEIFLNADSTMEFSAYSEPFQGKSGRADSYPTSFMDLKRATSYPYQREYCNILQFEISKKKLRIGNSDFWKELKSENLFKLK</sequence>
<dbReference type="AlphaFoldDB" id="A0A9J5ZK65"/>
<dbReference type="PROSITE" id="PS50966">
    <property type="entry name" value="ZF_SWIM"/>
    <property type="match status" value="1"/>
</dbReference>
<comment type="caution">
    <text evidence="9">The sequence shown here is derived from an EMBL/GenBank/DDBJ whole genome shotgun (WGS) entry which is preliminary data.</text>
</comment>
<comment type="similarity">
    <text evidence="1 6">Belongs to the FHY3/FAR1 family.</text>
</comment>
<dbReference type="Proteomes" id="UP000824120">
    <property type="component" value="Chromosome 4"/>
</dbReference>
<dbReference type="PANTHER" id="PTHR31669:SF293">
    <property type="entry name" value="PROTEIN FAR1-RELATED SEQUENCE"/>
    <property type="match status" value="1"/>
</dbReference>
<reference evidence="9 10" key="1">
    <citation type="submission" date="2020-09" db="EMBL/GenBank/DDBJ databases">
        <title>De no assembly of potato wild relative species, Solanum commersonii.</title>
        <authorList>
            <person name="Cho K."/>
        </authorList>
    </citation>
    <scope>NUCLEOTIDE SEQUENCE [LARGE SCALE GENOMIC DNA]</scope>
    <source>
        <strain evidence="9">LZ3.2</strain>
        <tissue evidence="9">Leaf</tissue>
    </source>
</reference>
<evidence type="ECO:0000256" key="2">
    <source>
        <dbReference type="ARBA" id="ARBA00022723"/>
    </source>
</evidence>
<keyword evidence="6" id="KW-0539">Nucleus</keyword>
<evidence type="ECO:0000259" key="8">
    <source>
        <dbReference type="PROSITE" id="PS50966"/>
    </source>
</evidence>
<gene>
    <name evidence="9" type="ORF">H5410_023783</name>
</gene>
<evidence type="ECO:0000256" key="3">
    <source>
        <dbReference type="ARBA" id="ARBA00022771"/>
    </source>
</evidence>
<dbReference type="SMART" id="SM00575">
    <property type="entry name" value="ZnF_PMZ"/>
    <property type="match status" value="1"/>
</dbReference>
<evidence type="ECO:0000256" key="4">
    <source>
        <dbReference type="ARBA" id="ARBA00022833"/>
    </source>
</evidence>
<organism evidence="9 10">
    <name type="scientific">Solanum commersonii</name>
    <name type="common">Commerson's wild potato</name>
    <name type="synonym">Commerson's nightshade</name>
    <dbReference type="NCBI Taxonomy" id="4109"/>
    <lineage>
        <taxon>Eukaryota</taxon>
        <taxon>Viridiplantae</taxon>
        <taxon>Streptophyta</taxon>
        <taxon>Embryophyta</taxon>
        <taxon>Tracheophyta</taxon>
        <taxon>Spermatophyta</taxon>
        <taxon>Magnoliopsida</taxon>
        <taxon>eudicotyledons</taxon>
        <taxon>Gunneridae</taxon>
        <taxon>Pentapetalae</taxon>
        <taxon>asterids</taxon>
        <taxon>lamiids</taxon>
        <taxon>Solanales</taxon>
        <taxon>Solanaceae</taxon>
        <taxon>Solanoideae</taxon>
        <taxon>Solaneae</taxon>
        <taxon>Solanum</taxon>
    </lineage>
</organism>
<keyword evidence="3 5" id="KW-0863">Zinc-finger</keyword>
<evidence type="ECO:0000256" key="5">
    <source>
        <dbReference type="PROSITE-ProRule" id="PRU00325"/>
    </source>
</evidence>
<dbReference type="OrthoDB" id="1572185at2759"/>
<feature type="non-terminal residue" evidence="9">
    <location>
        <position position="1"/>
    </location>
</feature>
<keyword evidence="10" id="KW-1185">Reference proteome</keyword>
<dbReference type="PANTHER" id="PTHR31669">
    <property type="entry name" value="PROTEIN FAR1-RELATED SEQUENCE 10-RELATED"/>
    <property type="match status" value="1"/>
</dbReference>
<comment type="subcellular location">
    <subcellularLocation>
        <location evidence="6">Nucleus</location>
    </subcellularLocation>
</comment>
<keyword evidence="7" id="KW-0812">Transmembrane</keyword>
<protein>
    <recommendedName>
        <fullName evidence="6">Protein FAR1-RELATED SEQUENCE</fullName>
    </recommendedName>
</protein>
<keyword evidence="7" id="KW-1133">Transmembrane helix</keyword>
<evidence type="ECO:0000313" key="9">
    <source>
        <dbReference type="EMBL" id="KAG5612502.1"/>
    </source>
</evidence>
<dbReference type="GO" id="GO:0008270">
    <property type="term" value="F:zinc ion binding"/>
    <property type="evidence" value="ECO:0007669"/>
    <property type="project" value="UniProtKB-UniRule"/>
</dbReference>
<name>A0A9J5ZK65_SOLCO</name>
<comment type="function">
    <text evidence="6">Putative transcription activator involved in regulating light control of development.</text>
</comment>
<keyword evidence="4 6" id="KW-0862">Zinc</keyword>
<dbReference type="GO" id="GO:0006355">
    <property type="term" value="P:regulation of DNA-templated transcription"/>
    <property type="evidence" value="ECO:0007669"/>
    <property type="project" value="UniProtKB-UniRule"/>
</dbReference>